<evidence type="ECO:0000256" key="7">
    <source>
        <dbReference type="RuleBase" id="RU363032"/>
    </source>
</evidence>
<dbReference type="InterPro" id="IPR045621">
    <property type="entry name" value="BPD_transp_1_N"/>
</dbReference>
<feature type="transmembrane region" description="Helical" evidence="7">
    <location>
        <begin position="231"/>
        <end position="257"/>
    </location>
</feature>
<evidence type="ECO:0000256" key="8">
    <source>
        <dbReference type="SAM" id="MobiDB-lite"/>
    </source>
</evidence>
<proteinExistence type="inferred from homology"/>
<feature type="compositionally biased region" description="Polar residues" evidence="8">
    <location>
        <begin position="309"/>
        <end position="324"/>
    </location>
</feature>
<dbReference type="EMBL" id="WBJX01000002">
    <property type="protein sequence ID" value="KAB1638289.1"/>
    <property type="molecule type" value="Genomic_DNA"/>
</dbReference>
<comment type="subcellular location">
    <subcellularLocation>
        <location evidence="1 7">Cell membrane</location>
        <topology evidence="1 7">Multi-pass membrane protein</topology>
    </subcellularLocation>
</comment>
<dbReference type="SUPFAM" id="SSF161098">
    <property type="entry name" value="MetI-like"/>
    <property type="match status" value="1"/>
</dbReference>
<dbReference type="Pfam" id="PF19300">
    <property type="entry name" value="BPD_transp_1_N"/>
    <property type="match status" value="1"/>
</dbReference>
<evidence type="ECO:0000313" key="10">
    <source>
        <dbReference type="EMBL" id="KAB1638289.1"/>
    </source>
</evidence>
<reference evidence="10 11" key="1">
    <citation type="submission" date="2019-09" db="EMBL/GenBank/DDBJ databases">
        <title>Phylogeny of genus Pseudoclavibacter and closely related genus.</title>
        <authorList>
            <person name="Li Y."/>
        </authorList>
    </citation>
    <scope>NUCLEOTIDE SEQUENCE [LARGE SCALE GENOMIC DNA]</scope>
    <source>
        <strain evidence="10 11">THG-MD12</strain>
    </source>
</reference>
<dbReference type="PANTHER" id="PTHR43163:SF6">
    <property type="entry name" value="DIPEPTIDE TRANSPORT SYSTEM PERMEASE PROTEIN DPPB-RELATED"/>
    <property type="match status" value="1"/>
</dbReference>
<feature type="transmembrane region" description="Helical" evidence="7">
    <location>
        <begin position="139"/>
        <end position="159"/>
    </location>
</feature>
<evidence type="ECO:0000259" key="9">
    <source>
        <dbReference type="PROSITE" id="PS50928"/>
    </source>
</evidence>
<protein>
    <submittedName>
        <fullName evidence="10">ABC transporter permease</fullName>
    </submittedName>
</protein>
<dbReference type="PROSITE" id="PS50928">
    <property type="entry name" value="ABC_TM1"/>
    <property type="match status" value="1"/>
</dbReference>
<feature type="transmembrane region" description="Helical" evidence="7">
    <location>
        <begin position="105"/>
        <end position="127"/>
    </location>
</feature>
<feature type="transmembrane region" description="Helical" evidence="7">
    <location>
        <begin position="165"/>
        <end position="193"/>
    </location>
</feature>
<evidence type="ECO:0000256" key="3">
    <source>
        <dbReference type="ARBA" id="ARBA00022475"/>
    </source>
</evidence>
<dbReference type="PANTHER" id="PTHR43163">
    <property type="entry name" value="DIPEPTIDE TRANSPORT SYSTEM PERMEASE PROTEIN DPPB-RELATED"/>
    <property type="match status" value="1"/>
</dbReference>
<name>A0A7J5B2S1_9MICO</name>
<comment type="caution">
    <text evidence="10">The sequence shown here is derived from an EMBL/GenBank/DDBJ whole genome shotgun (WGS) entry which is preliminary data.</text>
</comment>
<gene>
    <name evidence="10" type="ORF">F8O03_07775</name>
</gene>
<dbReference type="AlphaFoldDB" id="A0A7J5B2S1"/>
<dbReference type="GO" id="GO:0055085">
    <property type="term" value="P:transmembrane transport"/>
    <property type="evidence" value="ECO:0007669"/>
    <property type="project" value="InterPro"/>
</dbReference>
<keyword evidence="6 7" id="KW-0472">Membrane</keyword>
<dbReference type="Gene3D" id="1.10.3720.10">
    <property type="entry name" value="MetI-like"/>
    <property type="match status" value="1"/>
</dbReference>
<organism evidence="10 11">
    <name type="scientific">Pseudoclavibacter terrae</name>
    <dbReference type="NCBI Taxonomy" id="1530195"/>
    <lineage>
        <taxon>Bacteria</taxon>
        <taxon>Bacillati</taxon>
        <taxon>Actinomycetota</taxon>
        <taxon>Actinomycetes</taxon>
        <taxon>Micrococcales</taxon>
        <taxon>Microbacteriaceae</taxon>
        <taxon>Pseudoclavibacter</taxon>
    </lineage>
</organism>
<dbReference type="InterPro" id="IPR035906">
    <property type="entry name" value="MetI-like_sf"/>
</dbReference>
<keyword evidence="2 7" id="KW-0813">Transport</keyword>
<keyword evidence="11" id="KW-1185">Reference proteome</keyword>
<evidence type="ECO:0000256" key="5">
    <source>
        <dbReference type="ARBA" id="ARBA00022989"/>
    </source>
</evidence>
<dbReference type="RefSeq" id="WP_151423375.1">
    <property type="nucleotide sequence ID" value="NZ_WBJX01000002.1"/>
</dbReference>
<keyword evidence="5 7" id="KW-1133">Transmembrane helix</keyword>
<feature type="region of interest" description="Disordered" evidence="8">
    <location>
        <begin position="309"/>
        <end position="345"/>
    </location>
</feature>
<sequence length="345" mass="35760">MVRYFAGRLALGILVLWAAFTLSFLLLYLLPGDAAAVAAAGGGEGAADPAAVEALRAELGLDAPFHEQYLAALGGALVLDFGSSVQNGIPATEVLARALPSTATLAGAALVLSIVGGVGLALVSNLVRSSWLRGILQSLPSLAIAVPTFWLGLLLLQVFSFQLGWVPAFGSTGIVGLILPALTLSIPTGAYLAQVLTRSLHETLARPFVEQARAKGAGDTRILVRHALRNAALPTLTIGGVLVGQLLAGTVVTETVFSRDGIGRMIVTAVANRDIPLVMIAVVFAAVVFVVTNLIVDALYPLIDPRLTHSTKQQRPSSKGRSTPQPTPGLVPNEPAAARKNEVPA</sequence>
<dbReference type="Proteomes" id="UP000490386">
    <property type="component" value="Unassembled WGS sequence"/>
</dbReference>
<evidence type="ECO:0000256" key="6">
    <source>
        <dbReference type="ARBA" id="ARBA00023136"/>
    </source>
</evidence>
<dbReference type="CDD" id="cd06261">
    <property type="entry name" value="TM_PBP2"/>
    <property type="match status" value="1"/>
</dbReference>
<evidence type="ECO:0000256" key="4">
    <source>
        <dbReference type="ARBA" id="ARBA00022692"/>
    </source>
</evidence>
<evidence type="ECO:0000256" key="1">
    <source>
        <dbReference type="ARBA" id="ARBA00004651"/>
    </source>
</evidence>
<dbReference type="InterPro" id="IPR000515">
    <property type="entry name" value="MetI-like"/>
</dbReference>
<comment type="similarity">
    <text evidence="7">Belongs to the binding-protein-dependent transport system permease family.</text>
</comment>
<keyword evidence="4 7" id="KW-0812">Transmembrane</keyword>
<evidence type="ECO:0000313" key="11">
    <source>
        <dbReference type="Proteomes" id="UP000490386"/>
    </source>
</evidence>
<evidence type="ECO:0000256" key="2">
    <source>
        <dbReference type="ARBA" id="ARBA00022448"/>
    </source>
</evidence>
<dbReference type="OrthoDB" id="9778910at2"/>
<keyword evidence="3" id="KW-1003">Cell membrane</keyword>
<dbReference type="Pfam" id="PF00528">
    <property type="entry name" value="BPD_transp_1"/>
    <property type="match status" value="1"/>
</dbReference>
<dbReference type="GO" id="GO:0005886">
    <property type="term" value="C:plasma membrane"/>
    <property type="evidence" value="ECO:0007669"/>
    <property type="project" value="UniProtKB-SubCell"/>
</dbReference>
<feature type="domain" description="ABC transmembrane type-1" evidence="9">
    <location>
        <begin position="99"/>
        <end position="300"/>
    </location>
</feature>
<accession>A0A7J5B2S1</accession>
<feature type="transmembrane region" description="Helical" evidence="7">
    <location>
        <begin position="277"/>
        <end position="303"/>
    </location>
</feature>